<proteinExistence type="predicted"/>
<sequence length="59" mass="6338">KDHTPVSPGIYRTSGVFYPTDSNIAVDITIIPEPCSLVLFVGGLLIIKIARLKEAVGIE</sequence>
<dbReference type="AlphaFoldDB" id="X1JB84"/>
<name>X1JB84_9ZZZZ</name>
<dbReference type="EMBL" id="BARU01040545">
    <property type="protein sequence ID" value="GAH78780.1"/>
    <property type="molecule type" value="Genomic_DNA"/>
</dbReference>
<feature type="transmembrane region" description="Helical" evidence="1">
    <location>
        <begin position="24"/>
        <end position="47"/>
    </location>
</feature>
<reference evidence="2" key="1">
    <citation type="journal article" date="2014" name="Front. Microbiol.">
        <title>High frequency of phylogenetically diverse reductive dehalogenase-homologous genes in deep subseafloor sedimentary metagenomes.</title>
        <authorList>
            <person name="Kawai M."/>
            <person name="Futagami T."/>
            <person name="Toyoda A."/>
            <person name="Takaki Y."/>
            <person name="Nishi S."/>
            <person name="Hori S."/>
            <person name="Arai W."/>
            <person name="Tsubouchi T."/>
            <person name="Morono Y."/>
            <person name="Uchiyama I."/>
            <person name="Ito T."/>
            <person name="Fujiyama A."/>
            <person name="Inagaki F."/>
            <person name="Takami H."/>
        </authorList>
    </citation>
    <scope>NUCLEOTIDE SEQUENCE</scope>
    <source>
        <strain evidence="2">Expedition CK06-06</strain>
    </source>
</reference>
<comment type="caution">
    <text evidence="2">The sequence shown here is derived from an EMBL/GenBank/DDBJ whole genome shotgun (WGS) entry which is preliminary data.</text>
</comment>
<keyword evidence="1" id="KW-0472">Membrane</keyword>
<gene>
    <name evidence="2" type="ORF">S03H2_62664</name>
</gene>
<organism evidence="2">
    <name type="scientific">marine sediment metagenome</name>
    <dbReference type="NCBI Taxonomy" id="412755"/>
    <lineage>
        <taxon>unclassified sequences</taxon>
        <taxon>metagenomes</taxon>
        <taxon>ecological metagenomes</taxon>
    </lineage>
</organism>
<keyword evidence="1" id="KW-0812">Transmembrane</keyword>
<protein>
    <submittedName>
        <fullName evidence="2">Uncharacterized protein</fullName>
    </submittedName>
</protein>
<keyword evidence="1" id="KW-1133">Transmembrane helix</keyword>
<feature type="non-terminal residue" evidence="2">
    <location>
        <position position="1"/>
    </location>
</feature>
<accession>X1JB84</accession>
<evidence type="ECO:0000313" key="2">
    <source>
        <dbReference type="EMBL" id="GAH78780.1"/>
    </source>
</evidence>
<evidence type="ECO:0000256" key="1">
    <source>
        <dbReference type="SAM" id="Phobius"/>
    </source>
</evidence>